<dbReference type="EMBL" id="MSCJ01000001">
    <property type="protein sequence ID" value="PQJ66309.1"/>
    <property type="molecule type" value="Genomic_DNA"/>
</dbReference>
<dbReference type="SUPFAM" id="SSF56322">
    <property type="entry name" value="ADC synthase"/>
    <property type="match status" value="1"/>
</dbReference>
<comment type="function">
    <text evidence="5">Catalyzes the conversion of chorismate to isochorismate.</text>
</comment>
<dbReference type="Gene3D" id="3.60.120.10">
    <property type="entry name" value="Anthranilate synthase"/>
    <property type="match status" value="1"/>
</dbReference>
<dbReference type="PANTHER" id="PTHR47253:SF4">
    <property type="entry name" value="ISOCHORISMATE SYNTHASE 2, CHLOROPLASTIC"/>
    <property type="match status" value="1"/>
</dbReference>
<feature type="binding site" evidence="5">
    <location>
        <position position="292"/>
    </location>
    <ligand>
        <name>Mg(2+)</name>
        <dbReference type="ChEBI" id="CHEBI:18420"/>
    </ligand>
</feature>
<dbReference type="Proteomes" id="UP000238730">
    <property type="component" value="Unassembled WGS sequence"/>
</dbReference>
<dbReference type="Pfam" id="PF00425">
    <property type="entry name" value="Chorismate_bind"/>
    <property type="match status" value="1"/>
</dbReference>
<dbReference type="NCBIfam" id="TIGR00543">
    <property type="entry name" value="isochor_syn"/>
    <property type="match status" value="1"/>
</dbReference>
<evidence type="ECO:0000256" key="5">
    <source>
        <dbReference type="HAMAP-Rule" id="MF_01935"/>
    </source>
</evidence>
<dbReference type="GO" id="GO:0009234">
    <property type="term" value="P:menaquinone biosynthetic process"/>
    <property type="evidence" value="ECO:0007669"/>
    <property type="project" value="UniProtKB-UniRule"/>
</dbReference>
<keyword evidence="3 5" id="KW-0460">Magnesium</keyword>
<dbReference type="GO" id="GO:0008909">
    <property type="term" value="F:isochorismate synthase activity"/>
    <property type="evidence" value="ECO:0007669"/>
    <property type="project" value="UniProtKB-UniRule"/>
</dbReference>
<organism evidence="7 8">
    <name type="scientific">Photobacterium angustum</name>
    <dbReference type="NCBI Taxonomy" id="661"/>
    <lineage>
        <taxon>Bacteria</taxon>
        <taxon>Pseudomonadati</taxon>
        <taxon>Pseudomonadota</taxon>
        <taxon>Gammaproteobacteria</taxon>
        <taxon>Vibrionales</taxon>
        <taxon>Vibrionaceae</taxon>
        <taxon>Photobacterium</taxon>
    </lineage>
</organism>
<feature type="active site" description="Proton acceptor" evidence="5">
    <location>
        <position position="198"/>
    </location>
</feature>
<comment type="pathway">
    <text evidence="5">Quinol/quinone metabolism; menaquinone biosynthesis.</text>
</comment>
<evidence type="ECO:0000256" key="2">
    <source>
        <dbReference type="ARBA" id="ARBA00005297"/>
    </source>
</evidence>
<gene>
    <name evidence="5" type="primary">menF</name>
    <name evidence="7" type="ORF">BTO08_02190</name>
</gene>
<keyword evidence="5" id="KW-0479">Metal-binding</keyword>
<dbReference type="UniPathway" id="UPA01057">
    <property type="reaction ID" value="UER00163"/>
</dbReference>
<evidence type="ECO:0000256" key="4">
    <source>
        <dbReference type="ARBA" id="ARBA00023235"/>
    </source>
</evidence>
<evidence type="ECO:0000259" key="6">
    <source>
        <dbReference type="Pfam" id="PF00425"/>
    </source>
</evidence>
<dbReference type="InterPro" id="IPR015890">
    <property type="entry name" value="Chorismate_C"/>
</dbReference>
<evidence type="ECO:0000313" key="8">
    <source>
        <dbReference type="Proteomes" id="UP000238730"/>
    </source>
</evidence>
<dbReference type="InterPro" id="IPR034681">
    <property type="entry name" value="MenF"/>
</dbReference>
<keyword evidence="4 5" id="KW-0413">Isomerase</keyword>
<dbReference type="AlphaFoldDB" id="A0A2S7VW49"/>
<dbReference type="InterPro" id="IPR005801">
    <property type="entry name" value="ADC_synthase"/>
</dbReference>
<protein>
    <recommendedName>
        <fullName evidence="5">Isochorismate synthase MenF</fullName>
        <ecNumber evidence="5">5.4.4.2</ecNumber>
    </recommendedName>
    <alternativeName>
        <fullName evidence="5">Isochorismate mutase</fullName>
    </alternativeName>
</protein>
<dbReference type="UniPathway" id="UPA00079"/>
<dbReference type="OrthoDB" id="9806579at2"/>
<sequence length="458" mass="51594">MSRIGVIELSEVILTALQQAVERLIAKLEQASATTQRILVKLDLPKHIDLIDWMDTQALYPKFYWQSRNCREEVVALGQIKTFTEPKAAEKVISNEQRIWGGRSFDGRTERNKRCLSSFFFLPLLELSRLDNEWHIAVNIGEDRVRIVTALQQLMFDTSLISGIHSKILNRSNTPDFSGWSNMLTRALDAIENKEFEKVVLARRTTLQLDKPVSPAQLLKASCANNSNSFHFLLALDEKHGFMGSTPERLFQRHEHAIQTEALAGTIGRGKDDVEDQQLAQWLLSDNKNRYENRLVVDDIVNRLVPCSQSMNVSQTPELVQLRKVQHLKRSIDAELNSGVFSADLLDNLQPTAAIAGLPRDPALHFIAENEPFSRGWYSGAVGYISQQHSEFCVAIRSALIIEGEVHLFAGAGIVPGSVAESEWKELDRKTSTLCSLFEQETDRSLAAEMEYKSASCN</sequence>
<proteinExistence type="inferred from homology"/>
<reference evidence="7 8" key="1">
    <citation type="submission" date="2016-12" db="EMBL/GenBank/DDBJ databases">
        <title>Diversity of luminous bacteria.</title>
        <authorList>
            <person name="Yoshizawa S."/>
            <person name="Kogure K."/>
        </authorList>
    </citation>
    <scope>NUCLEOTIDE SEQUENCE [LARGE SCALE GENOMIC DNA]</scope>
    <source>
        <strain evidence="7 8">LC1-200</strain>
    </source>
</reference>
<comment type="pathway">
    <text evidence="5">Quinol/quinone metabolism; 1,4-dihydroxy-2-naphthoate biosynthesis; 1,4-dihydroxy-2-naphthoate from chorismate: step 1/7.</text>
</comment>
<dbReference type="PANTHER" id="PTHR47253">
    <property type="match status" value="1"/>
</dbReference>
<accession>A0A2S7VW49</accession>
<feature type="active site" description="Proton donor" evidence="5">
    <location>
        <position position="248"/>
    </location>
</feature>
<dbReference type="HAMAP" id="MF_01935">
    <property type="entry name" value="MenF"/>
    <property type="match status" value="1"/>
</dbReference>
<evidence type="ECO:0000256" key="1">
    <source>
        <dbReference type="ARBA" id="ARBA00000799"/>
    </source>
</evidence>
<comment type="cofactor">
    <cofactor evidence="5">
        <name>Mg(2+)</name>
        <dbReference type="ChEBI" id="CHEBI:18420"/>
    </cofactor>
</comment>
<feature type="domain" description="Chorismate-utilising enzyme C-terminal" evidence="6">
    <location>
        <begin position="178"/>
        <end position="430"/>
    </location>
</feature>
<dbReference type="InterPro" id="IPR004561">
    <property type="entry name" value="IsoChor_synthase"/>
</dbReference>
<dbReference type="GO" id="GO:0000287">
    <property type="term" value="F:magnesium ion binding"/>
    <property type="evidence" value="ECO:0007669"/>
    <property type="project" value="UniProtKB-UniRule"/>
</dbReference>
<dbReference type="EC" id="5.4.4.2" evidence="5"/>
<dbReference type="InterPro" id="IPR044250">
    <property type="entry name" value="MenF-like"/>
</dbReference>
<comment type="caution">
    <text evidence="7">The sequence shown here is derived from an EMBL/GenBank/DDBJ whole genome shotgun (WGS) entry which is preliminary data.</text>
</comment>
<name>A0A2S7VW49_PHOAN</name>
<evidence type="ECO:0000256" key="3">
    <source>
        <dbReference type="ARBA" id="ARBA00022842"/>
    </source>
</evidence>
<keyword evidence="5" id="KW-0474">Menaquinone biosynthesis</keyword>
<feature type="binding site" evidence="5">
    <location>
        <position position="426"/>
    </location>
    <ligand>
        <name>Mg(2+)</name>
        <dbReference type="ChEBI" id="CHEBI:18420"/>
    </ligand>
</feature>
<comment type="catalytic activity">
    <reaction evidence="1 5">
        <text>chorismate = isochorismate</text>
        <dbReference type="Rhea" id="RHEA:18985"/>
        <dbReference type="ChEBI" id="CHEBI:29748"/>
        <dbReference type="ChEBI" id="CHEBI:29780"/>
        <dbReference type="EC" id="5.4.4.2"/>
    </reaction>
</comment>
<comment type="similarity">
    <text evidence="2 5">Belongs to the isochorismate synthase family.</text>
</comment>
<evidence type="ECO:0000313" key="7">
    <source>
        <dbReference type="EMBL" id="PQJ66309.1"/>
    </source>
</evidence>